<keyword evidence="2 4" id="KW-0808">Transferase</keyword>
<dbReference type="InterPro" id="IPR004398">
    <property type="entry name" value="RNA_MeTrfase_RsmD"/>
</dbReference>
<evidence type="ECO:0000256" key="3">
    <source>
        <dbReference type="SAM" id="MobiDB-lite"/>
    </source>
</evidence>
<dbReference type="SUPFAM" id="SSF53335">
    <property type="entry name" value="S-adenosyl-L-methionine-dependent methyltransferases"/>
    <property type="match status" value="1"/>
</dbReference>
<proteinExistence type="predicted"/>
<comment type="caution">
    <text evidence="4">The sequence shown here is derived from an EMBL/GenBank/DDBJ whole genome shotgun (WGS) entry which is preliminary data.</text>
</comment>
<dbReference type="PANTHER" id="PTHR43542">
    <property type="entry name" value="METHYLTRANSFERASE"/>
    <property type="match status" value="1"/>
</dbReference>
<reference evidence="4" key="2">
    <citation type="submission" date="2021-04" db="EMBL/GenBank/DDBJ databases">
        <authorList>
            <person name="Gilroy R."/>
        </authorList>
    </citation>
    <scope>NUCLEOTIDE SEQUENCE</scope>
    <source>
        <strain evidence="4">421</strain>
    </source>
</reference>
<organism evidence="4 5">
    <name type="scientific">Candidatus Eubacterium faecipullorum</name>
    <dbReference type="NCBI Taxonomy" id="2838571"/>
    <lineage>
        <taxon>Bacteria</taxon>
        <taxon>Bacillati</taxon>
        <taxon>Bacillota</taxon>
        <taxon>Clostridia</taxon>
        <taxon>Eubacteriales</taxon>
        <taxon>Eubacteriaceae</taxon>
        <taxon>Eubacterium</taxon>
    </lineage>
</organism>
<feature type="region of interest" description="Disordered" evidence="3">
    <location>
        <begin position="1"/>
        <end position="21"/>
    </location>
</feature>
<dbReference type="PROSITE" id="PS00092">
    <property type="entry name" value="N6_MTASE"/>
    <property type="match status" value="1"/>
</dbReference>
<keyword evidence="1 4" id="KW-0489">Methyltransferase</keyword>
<dbReference type="EMBL" id="DXGE01000024">
    <property type="protein sequence ID" value="HIW85996.1"/>
    <property type="molecule type" value="Genomic_DNA"/>
</dbReference>
<dbReference type="GO" id="GO:0052913">
    <property type="term" value="F:16S rRNA (guanine(966)-N(2))-methyltransferase activity"/>
    <property type="evidence" value="ECO:0007669"/>
    <property type="project" value="UniProtKB-EC"/>
</dbReference>
<dbReference type="CDD" id="cd02440">
    <property type="entry name" value="AdoMet_MTases"/>
    <property type="match status" value="1"/>
</dbReference>
<dbReference type="EC" id="2.1.1.171" evidence="4"/>
<dbReference type="Proteomes" id="UP000824205">
    <property type="component" value="Unassembled WGS sequence"/>
</dbReference>
<evidence type="ECO:0000313" key="5">
    <source>
        <dbReference type="Proteomes" id="UP000824205"/>
    </source>
</evidence>
<dbReference type="NCBIfam" id="TIGR00095">
    <property type="entry name" value="16S rRNA (guanine(966)-N(2))-methyltransferase RsmD"/>
    <property type="match status" value="1"/>
</dbReference>
<dbReference type="GO" id="GO:0003676">
    <property type="term" value="F:nucleic acid binding"/>
    <property type="evidence" value="ECO:0007669"/>
    <property type="project" value="InterPro"/>
</dbReference>
<dbReference type="InterPro" id="IPR002052">
    <property type="entry name" value="DNA_methylase_N6_adenine_CS"/>
</dbReference>
<evidence type="ECO:0000256" key="1">
    <source>
        <dbReference type="ARBA" id="ARBA00022603"/>
    </source>
</evidence>
<sequence length="178" mass="19396">MRVITGSARGRRLETLPGNDVTRPTAESVKEALFSMLQFDIEGKKVLDLFAGSGQLGIEALSRGAAECVFVEADRNARAVVERNIRKCGFESVSRVIPANALSFVASCAGFDIVFLDPPYNQGFVQKILPLIAERLNKNALVACETSASEELPESAGALSVIRSRRYGKTKITLYRKD</sequence>
<name>A0A9D1UGR1_9FIRM</name>
<gene>
    <name evidence="4" type="primary">rsmD</name>
    <name evidence="4" type="ORF">IAA48_05815</name>
</gene>
<dbReference type="PANTHER" id="PTHR43542:SF1">
    <property type="entry name" value="METHYLTRANSFERASE"/>
    <property type="match status" value="1"/>
</dbReference>
<evidence type="ECO:0000313" key="4">
    <source>
        <dbReference type="EMBL" id="HIW85996.1"/>
    </source>
</evidence>
<dbReference type="InterPro" id="IPR029063">
    <property type="entry name" value="SAM-dependent_MTases_sf"/>
</dbReference>
<protein>
    <submittedName>
        <fullName evidence="4">16S rRNA (Guanine(966)-N(2))-methyltransferase RsmD</fullName>
        <ecNumber evidence="4">2.1.1.171</ecNumber>
    </submittedName>
</protein>
<dbReference type="PIRSF" id="PIRSF004553">
    <property type="entry name" value="CHP00095"/>
    <property type="match status" value="1"/>
</dbReference>
<reference evidence="4" key="1">
    <citation type="journal article" date="2021" name="PeerJ">
        <title>Extensive microbial diversity within the chicken gut microbiome revealed by metagenomics and culture.</title>
        <authorList>
            <person name="Gilroy R."/>
            <person name="Ravi A."/>
            <person name="Getino M."/>
            <person name="Pursley I."/>
            <person name="Horton D.L."/>
            <person name="Alikhan N.F."/>
            <person name="Baker D."/>
            <person name="Gharbi K."/>
            <person name="Hall N."/>
            <person name="Watson M."/>
            <person name="Adriaenssens E.M."/>
            <person name="Foster-Nyarko E."/>
            <person name="Jarju S."/>
            <person name="Secka A."/>
            <person name="Antonio M."/>
            <person name="Oren A."/>
            <person name="Chaudhuri R.R."/>
            <person name="La Ragione R."/>
            <person name="Hildebrand F."/>
            <person name="Pallen M.J."/>
        </authorList>
    </citation>
    <scope>NUCLEOTIDE SEQUENCE</scope>
    <source>
        <strain evidence="4">421</strain>
    </source>
</reference>
<evidence type="ECO:0000256" key="2">
    <source>
        <dbReference type="ARBA" id="ARBA00022679"/>
    </source>
</evidence>
<accession>A0A9D1UGR1</accession>
<dbReference type="Pfam" id="PF03602">
    <property type="entry name" value="Cons_hypoth95"/>
    <property type="match status" value="1"/>
</dbReference>
<dbReference type="Gene3D" id="3.40.50.150">
    <property type="entry name" value="Vaccinia Virus protein VP39"/>
    <property type="match status" value="1"/>
</dbReference>
<dbReference type="AlphaFoldDB" id="A0A9D1UGR1"/>